<feature type="transmembrane region" description="Helical" evidence="1">
    <location>
        <begin position="7"/>
        <end position="27"/>
    </location>
</feature>
<organism evidence="5 6">
    <name type="scientific">Sphingobium boeckii</name>
    <dbReference type="NCBI Taxonomy" id="1082345"/>
    <lineage>
        <taxon>Bacteria</taxon>
        <taxon>Pseudomonadati</taxon>
        <taxon>Pseudomonadota</taxon>
        <taxon>Alphaproteobacteria</taxon>
        <taxon>Sphingomonadales</taxon>
        <taxon>Sphingomonadaceae</taxon>
        <taxon>Sphingobium</taxon>
    </lineage>
</organism>
<dbReference type="InterPro" id="IPR001633">
    <property type="entry name" value="EAL_dom"/>
</dbReference>
<dbReference type="SMART" id="SM00267">
    <property type="entry name" value="GGDEF"/>
    <property type="match status" value="1"/>
</dbReference>
<dbReference type="InterPro" id="IPR035919">
    <property type="entry name" value="EAL_sf"/>
</dbReference>
<reference evidence="5 6" key="1">
    <citation type="submission" date="2020-08" db="EMBL/GenBank/DDBJ databases">
        <title>Genomic Encyclopedia of Type Strains, Phase IV (KMG-IV): sequencing the most valuable type-strain genomes for metagenomic binning, comparative biology and taxonomic classification.</title>
        <authorList>
            <person name="Goeker M."/>
        </authorList>
    </citation>
    <scope>NUCLEOTIDE SEQUENCE [LARGE SCALE GENOMIC DNA]</scope>
    <source>
        <strain evidence="5 6">DSM 25079</strain>
    </source>
</reference>
<dbReference type="CDD" id="cd01949">
    <property type="entry name" value="GGDEF"/>
    <property type="match status" value="1"/>
</dbReference>
<feature type="domain" description="EAL" evidence="3">
    <location>
        <begin position="487"/>
        <end position="738"/>
    </location>
</feature>
<dbReference type="Gene3D" id="3.20.20.450">
    <property type="entry name" value="EAL domain"/>
    <property type="match status" value="1"/>
</dbReference>
<dbReference type="InterPro" id="IPR043128">
    <property type="entry name" value="Rev_trsase/Diguanyl_cyclase"/>
</dbReference>
<feature type="transmembrane region" description="Helical" evidence="1">
    <location>
        <begin position="33"/>
        <end position="51"/>
    </location>
</feature>
<dbReference type="PANTHER" id="PTHR44757">
    <property type="entry name" value="DIGUANYLATE CYCLASE DGCP"/>
    <property type="match status" value="1"/>
</dbReference>
<keyword evidence="1" id="KW-0472">Membrane</keyword>
<evidence type="ECO:0000256" key="1">
    <source>
        <dbReference type="SAM" id="Phobius"/>
    </source>
</evidence>
<dbReference type="PROSITE" id="PS50883">
    <property type="entry name" value="EAL"/>
    <property type="match status" value="1"/>
</dbReference>
<keyword evidence="1" id="KW-1133">Transmembrane helix</keyword>
<dbReference type="PROSITE" id="PS50113">
    <property type="entry name" value="PAC"/>
    <property type="match status" value="1"/>
</dbReference>
<name>A0A7W9AHJ0_9SPHN</name>
<evidence type="ECO:0000259" key="4">
    <source>
        <dbReference type="PROSITE" id="PS50887"/>
    </source>
</evidence>
<feature type="domain" description="GGDEF" evidence="4">
    <location>
        <begin position="345"/>
        <end position="478"/>
    </location>
</feature>
<dbReference type="SUPFAM" id="SSF55785">
    <property type="entry name" value="PYP-like sensor domain (PAS domain)"/>
    <property type="match status" value="1"/>
</dbReference>
<dbReference type="NCBIfam" id="TIGR00254">
    <property type="entry name" value="GGDEF"/>
    <property type="match status" value="1"/>
</dbReference>
<accession>A0A7W9AHJ0</accession>
<evidence type="ECO:0000259" key="3">
    <source>
        <dbReference type="PROSITE" id="PS50883"/>
    </source>
</evidence>
<dbReference type="PANTHER" id="PTHR44757:SF10">
    <property type="entry name" value="MEMBRANE PROTEIN"/>
    <property type="match status" value="1"/>
</dbReference>
<evidence type="ECO:0000313" key="5">
    <source>
        <dbReference type="EMBL" id="MBB5685616.1"/>
    </source>
</evidence>
<comment type="caution">
    <text evidence="5">The sequence shown here is derived from an EMBL/GenBank/DDBJ whole genome shotgun (WGS) entry which is preliminary data.</text>
</comment>
<dbReference type="CDD" id="cd01948">
    <property type="entry name" value="EAL"/>
    <property type="match status" value="1"/>
</dbReference>
<proteinExistence type="predicted"/>
<keyword evidence="6" id="KW-1185">Reference proteome</keyword>
<dbReference type="Gene3D" id="3.30.450.20">
    <property type="entry name" value="PAS domain"/>
    <property type="match status" value="1"/>
</dbReference>
<dbReference type="SUPFAM" id="SSF141868">
    <property type="entry name" value="EAL domain-like"/>
    <property type="match status" value="1"/>
</dbReference>
<dbReference type="SUPFAM" id="SSF55073">
    <property type="entry name" value="Nucleotide cyclase"/>
    <property type="match status" value="1"/>
</dbReference>
<dbReference type="InterPro" id="IPR035965">
    <property type="entry name" value="PAS-like_dom_sf"/>
</dbReference>
<dbReference type="AlphaFoldDB" id="A0A7W9AHJ0"/>
<dbReference type="InterPro" id="IPR000160">
    <property type="entry name" value="GGDEF_dom"/>
</dbReference>
<keyword evidence="1" id="KW-0812">Transmembrane</keyword>
<sequence length="744" mass="81493">MQDRALVRLFTNLCGLTFLVIALRAHIASPVLYGWAGATVLLNIHIAAARWRVREWKSNSATRAELHRETLNSVLVGGMWAIPTLFLAPGTPPATVFAIWTILAALMTGSAFMLTALPLATMIFLGISGLAMILMTHFAGLALIAGTSFIFCALLLTTSLISGRRFVETLVSELALAEKKEVVSLLLREFEDSGADWLWQTDAARCLTHVSPRFATALELTLADLDGKPLLQVLAGDTWQAGNFASGLRDLAEKLKRRESFSNLILPVKINGVTRWWELSASPRTDERGTFLGFRGVGSDVTEQRDSADKINRLARYDTLTGLPNRMLINETLVRAMDEADRWNRHCAFMMIDLDRFKAVNDTLGHPTGDKLLTVVAGRLRALMTENELCGRIGGDEFAVVIRDGGDLARLEALAGEIIAELSRPYEVDQHTLYIGASVGTAIGPKDGRTAEMLIRSADLALYRSKDAGGGAHHCYEPQLHADAEERRTLEIWLRTALEKGELHLAYQPVVMANDTRVVGFEALLRWTHPEKGVIPPYKFIPVAEEARLITPIGEWVLRTACMEAANWPADVRIAVNVSPEQLNDPNFVTSVVSALAHSGLSPSRLELEVTESVFLREGTRAIAVLDQILGLGIKLALDDFGTGYSSLGYLRKTQFSTIKVDRSFVQGAAKKSAESLAIIRAVVAMADSLGMTTTAEGAETEDEFQLIRELGCTKVQGYLFGRPMPAEDARELIATASRRRSAA</sequence>
<dbReference type="Gene3D" id="3.30.70.270">
    <property type="match status" value="1"/>
</dbReference>
<protein>
    <submittedName>
        <fullName evidence="5">Diguanylate cyclase (GGDEF)-like protein</fullName>
    </submittedName>
</protein>
<feature type="domain" description="PAC" evidence="2">
    <location>
        <begin position="259"/>
        <end position="313"/>
    </location>
</feature>
<feature type="transmembrane region" description="Helical" evidence="1">
    <location>
        <begin position="71"/>
        <end position="91"/>
    </location>
</feature>
<dbReference type="PROSITE" id="PS50887">
    <property type="entry name" value="GGDEF"/>
    <property type="match status" value="1"/>
</dbReference>
<dbReference type="InterPro" id="IPR052155">
    <property type="entry name" value="Biofilm_reg_signaling"/>
</dbReference>
<dbReference type="InterPro" id="IPR000700">
    <property type="entry name" value="PAS-assoc_C"/>
</dbReference>
<dbReference type="Pfam" id="PF00990">
    <property type="entry name" value="GGDEF"/>
    <property type="match status" value="1"/>
</dbReference>
<feature type="transmembrane region" description="Helical" evidence="1">
    <location>
        <begin position="138"/>
        <end position="161"/>
    </location>
</feature>
<dbReference type="SMART" id="SM00052">
    <property type="entry name" value="EAL"/>
    <property type="match status" value="1"/>
</dbReference>
<evidence type="ECO:0000313" key="6">
    <source>
        <dbReference type="Proteomes" id="UP000549617"/>
    </source>
</evidence>
<feature type="transmembrane region" description="Helical" evidence="1">
    <location>
        <begin position="97"/>
        <end position="126"/>
    </location>
</feature>
<dbReference type="Proteomes" id="UP000549617">
    <property type="component" value="Unassembled WGS sequence"/>
</dbReference>
<dbReference type="Pfam" id="PF00563">
    <property type="entry name" value="EAL"/>
    <property type="match status" value="1"/>
</dbReference>
<evidence type="ECO:0000259" key="2">
    <source>
        <dbReference type="PROSITE" id="PS50113"/>
    </source>
</evidence>
<dbReference type="Pfam" id="PF08448">
    <property type="entry name" value="PAS_4"/>
    <property type="match status" value="1"/>
</dbReference>
<dbReference type="InterPro" id="IPR029787">
    <property type="entry name" value="Nucleotide_cyclase"/>
</dbReference>
<dbReference type="InterPro" id="IPR013656">
    <property type="entry name" value="PAS_4"/>
</dbReference>
<gene>
    <name evidence="5" type="ORF">FHS49_001624</name>
</gene>
<dbReference type="EMBL" id="JACIJC010000002">
    <property type="protein sequence ID" value="MBB5685616.1"/>
    <property type="molecule type" value="Genomic_DNA"/>
</dbReference>